<protein>
    <submittedName>
        <fullName evidence="1">Archaeophage PsiM2, terminase large subunit</fullName>
    </submittedName>
</protein>
<dbReference type="NCBIfam" id="TIGR01630">
    <property type="entry name" value="psiM2_ORF9"/>
    <property type="match status" value="1"/>
</dbReference>
<dbReference type="InterPro" id="IPR027417">
    <property type="entry name" value="P-loop_NTPase"/>
</dbReference>
<accession>A0A6J7VL02</accession>
<evidence type="ECO:0000313" key="1">
    <source>
        <dbReference type="EMBL" id="CAB5079637.1"/>
    </source>
</evidence>
<dbReference type="Gene3D" id="3.40.50.300">
    <property type="entry name" value="P-loop containing nucleotide triphosphate hydrolases"/>
    <property type="match status" value="1"/>
</dbReference>
<dbReference type="EMBL" id="LR798192">
    <property type="protein sequence ID" value="CAB5079637.1"/>
    <property type="molecule type" value="Genomic_DNA"/>
</dbReference>
<dbReference type="Gene3D" id="3.30.420.240">
    <property type="match status" value="1"/>
</dbReference>
<dbReference type="InterPro" id="IPR006517">
    <property type="entry name" value="Phage_terminase_lsu-like_C"/>
</dbReference>
<name>A0A6J7VL02_9CAUD</name>
<reference evidence="1" key="1">
    <citation type="submission" date="2020-05" db="EMBL/GenBank/DDBJ databases">
        <authorList>
            <person name="Chiriac C."/>
            <person name="Salcher M."/>
            <person name="Ghai R."/>
            <person name="Kavagutti S V."/>
        </authorList>
    </citation>
    <scope>NUCLEOTIDE SEQUENCE</scope>
</reference>
<proteinExistence type="predicted"/>
<sequence>MKLDAQLVEGFVRVFLAPRMDAVKAIPAFHRILWKMFCSDKPQVCIGAPRGTAKTTAVTFSCTLASALFKDRDFILLVSKTEGQVVRFLANIKSELLVNEELKSQFGVSRFIKDTETEVVVEMKDGHQFCIIAKGSEQEVRGLQWNGKRPNLIIIDDAEGAEQVMNPQRREKFRNWLLNDLIPCGSEYCKIRMVGTVLHMDSALERLLKDSMWDSERFAAHNEDFSELLWPEKLSKQKLLDIRQGYINQGNPDGYSQEYLNKPIDAENAYFHRDDFVHSDTPEYLEYYAAIDFAITKKTKSDYTVIAIGGIDREGLLHIVDIRRGRWDGFEIIENMFWVQQKYEPNLFIAEKGQIKHTLDAFLNAEMVKRGQYINLHAVTPKVDKEQRAKPLQARMRAGGVRFNKEAGWYGSLVEEMLVFPRGQHDDQVDALAYIGLALDKVVTALSQEELDDEEYERDYGGNFVGQSPWTGY</sequence>
<organism evidence="1">
    <name type="scientific">uncultured Caudovirales phage</name>
    <dbReference type="NCBI Taxonomy" id="2100421"/>
    <lineage>
        <taxon>Viruses</taxon>
        <taxon>Duplodnaviria</taxon>
        <taxon>Heunggongvirae</taxon>
        <taxon>Uroviricota</taxon>
        <taxon>Caudoviricetes</taxon>
        <taxon>Peduoviridae</taxon>
        <taxon>Maltschvirus</taxon>
        <taxon>Maltschvirus maltsch</taxon>
    </lineage>
</organism>
<gene>
    <name evidence="1" type="ORF">UFOVP146_55</name>
</gene>